<evidence type="ECO:0000313" key="1">
    <source>
        <dbReference type="EMBL" id="MBL0888632.1"/>
    </source>
</evidence>
<dbReference type="EMBL" id="JABBYC010000068">
    <property type="protein sequence ID" value="MBL0888632.1"/>
    <property type="molecule type" value="Genomic_DNA"/>
</dbReference>
<accession>A0ABS1LT12</accession>
<dbReference type="GO" id="GO:0016787">
    <property type="term" value="F:hydrolase activity"/>
    <property type="evidence" value="ECO:0007669"/>
    <property type="project" value="UniProtKB-KW"/>
</dbReference>
<keyword evidence="1" id="KW-0378">Hydrolase</keyword>
<reference evidence="1 2" key="1">
    <citation type="journal article" date="2021" name="Arch. Microbiol.">
        <title>Myceligenerans indicum sp. nov., an actinobacterium isolated from mangrove sediment of Sundarbans, India.</title>
        <authorList>
            <person name="Asha K."/>
            <person name="Bhadury P."/>
        </authorList>
    </citation>
    <scope>NUCLEOTIDE SEQUENCE [LARGE SCALE GENOMIC DNA]</scope>
    <source>
        <strain evidence="1 2">I2</strain>
    </source>
</reference>
<gene>
    <name evidence="1" type="ORF">HGK34_20520</name>
</gene>
<proteinExistence type="predicted"/>
<evidence type="ECO:0000313" key="2">
    <source>
        <dbReference type="Proteomes" id="UP000675409"/>
    </source>
</evidence>
<keyword evidence="2" id="KW-1185">Reference proteome</keyword>
<dbReference type="SUPFAM" id="SSF53474">
    <property type="entry name" value="alpha/beta-Hydrolases"/>
    <property type="match status" value="1"/>
</dbReference>
<organism evidence="1 2">
    <name type="scientific">Myceligenerans indicum</name>
    <dbReference type="NCBI Taxonomy" id="2593663"/>
    <lineage>
        <taxon>Bacteria</taxon>
        <taxon>Bacillati</taxon>
        <taxon>Actinomycetota</taxon>
        <taxon>Actinomycetes</taxon>
        <taxon>Micrococcales</taxon>
        <taxon>Promicromonosporaceae</taxon>
        <taxon>Myceligenerans</taxon>
    </lineage>
</organism>
<sequence length="59" mass="6491">MLDRSALGRMGDPEEIAAVSALYADHTGLPPTLIFSGDREMLDSDARRLQQANPLVDHR</sequence>
<dbReference type="InterPro" id="IPR029058">
    <property type="entry name" value="AB_hydrolase_fold"/>
</dbReference>
<dbReference type="Gene3D" id="3.40.50.1820">
    <property type="entry name" value="alpha/beta hydrolase"/>
    <property type="match status" value="1"/>
</dbReference>
<protein>
    <submittedName>
        <fullName evidence="1">Alpha/beta hydrolase</fullName>
    </submittedName>
</protein>
<name>A0ABS1LT12_9MICO</name>
<comment type="caution">
    <text evidence="1">The sequence shown here is derived from an EMBL/GenBank/DDBJ whole genome shotgun (WGS) entry which is preliminary data.</text>
</comment>
<dbReference type="Proteomes" id="UP000675409">
    <property type="component" value="Unassembled WGS sequence"/>
</dbReference>